<feature type="compositionally biased region" description="Basic and acidic residues" evidence="1">
    <location>
        <begin position="408"/>
        <end position="419"/>
    </location>
</feature>
<dbReference type="RefSeq" id="XP_003057902.1">
    <property type="nucleotide sequence ID" value="XM_003057856.1"/>
</dbReference>
<sequence>MRLLKFRRSFVLAAIAVLATLSLPSVRALEPLPFVEIPLYVGESKQTLGIYEGDNVNEAVDAFGATHDLSPDELKTLKEEVTKRFVAIADVVRAGASPGASFDGKEPLFQFPVGVGDGKVVPLKLYEGDNLLRAVQKFAKKNGVPEDIVPSLFQQIQLKVYGENFDDPTITPLGGGAPGDASADPEAPPQLLYEFPVDVDGSGDKDNLTPLKLYRGDVLGERVKAFAEEHALDDEASDKLVAAVAERIAATQQAEKAAEEIRAKREAEALAAGEEGGEPPEPLYEIPINVDDDTYPLKLYEGDILRTAVEAFVIEHGFEITSVPIIVDAVSKQFNKDDADADAADDDGSPKPLVSFAVSMDGGDGKPLPPIALYDNEDADVVANEYCEKHGLDVKVTAPQLADALRNSLKEKTPAEKAEAPAAAATEEEKGDATTGEDKEL</sequence>
<feature type="compositionally biased region" description="Basic and acidic residues" evidence="1">
    <location>
        <begin position="427"/>
        <end position="441"/>
    </location>
</feature>
<feature type="signal peptide" evidence="2">
    <location>
        <begin position="1"/>
        <end position="28"/>
    </location>
</feature>
<dbReference type="GeneID" id="9683715"/>
<keyword evidence="4" id="KW-1185">Reference proteome</keyword>
<protein>
    <submittedName>
        <fullName evidence="3">Predicted protein</fullName>
    </submittedName>
</protein>
<feature type="region of interest" description="Disordered" evidence="1">
    <location>
        <begin position="407"/>
        <end position="441"/>
    </location>
</feature>
<dbReference type="AlphaFoldDB" id="C1MRB7"/>
<name>C1MRB7_MICPC</name>
<organism evidence="4">
    <name type="scientific">Micromonas pusilla (strain CCMP1545)</name>
    <name type="common">Picoplanktonic green alga</name>
    <dbReference type="NCBI Taxonomy" id="564608"/>
    <lineage>
        <taxon>Eukaryota</taxon>
        <taxon>Viridiplantae</taxon>
        <taxon>Chlorophyta</taxon>
        <taxon>Mamiellophyceae</taxon>
        <taxon>Mamiellales</taxon>
        <taxon>Mamiellaceae</taxon>
        <taxon>Micromonas</taxon>
    </lineage>
</organism>
<keyword evidence="2" id="KW-0732">Signal</keyword>
<evidence type="ECO:0000313" key="3">
    <source>
        <dbReference type="EMBL" id="EEH57853.1"/>
    </source>
</evidence>
<dbReference type="OMA" id="VANTFCV"/>
<feature type="chain" id="PRO_5002912089" evidence="2">
    <location>
        <begin position="29"/>
        <end position="441"/>
    </location>
</feature>
<reference evidence="3 4" key="1">
    <citation type="journal article" date="2009" name="Science">
        <title>Green evolution and dynamic adaptations revealed by genomes of the marine picoeukaryotes Micromonas.</title>
        <authorList>
            <person name="Worden A.Z."/>
            <person name="Lee J.H."/>
            <person name="Mock T."/>
            <person name="Rouze P."/>
            <person name="Simmons M.P."/>
            <person name="Aerts A.L."/>
            <person name="Allen A.E."/>
            <person name="Cuvelier M.L."/>
            <person name="Derelle E."/>
            <person name="Everett M.V."/>
            <person name="Foulon E."/>
            <person name="Grimwood J."/>
            <person name="Gundlach H."/>
            <person name="Henrissat B."/>
            <person name="Napoli C."/>
            <person name="McDonald S.M."/>
            <person name="Parker M.S."/>
            <person name="Rombauts S."/>
            <person name="Salamov A."/>
            <person name="Von Dassow P."/>
            <person name="Badger J.H."/>
            <person name="Coutinho P.M."/>
            <person name="Demir E."/>
            <person name="Dubchak I."/>
            <person name="Gentemann C."/>
            <person name="Eikrem W."/>
            <person name="Gready J.E."/>
            <person name="John U."/>
            <person name="Lanier W."/>
            <person name="Lindquist E.A."/>
            <person name="Lucas S."/>
            <person name="Mayer K.F."/>
            <person name="Moreau H."/>
            <person name="Not F."/>
            <person name="Otillar R."/>
            <person name="Panaud O."/>
            <person name="Pangilinan J."/>
            <person name="Paulsen I."/>
            <person name="Piegu B."/>
            <person name="Poliakov A."/>
            <person name="Robbens S."/>
            <person name="Schmutz J."/>
            <person name="Toulza E."/>
            <person name="Wyss T."/>
            <person name="Zelensky A."/>
            <person name="Zhou K."/>
            <person name="Armbrust E.V."/>
            <person name="Bhattacharya D."/>
            <person name="Goodenough U.W."/>
            <person name="Van de Peer Y."/>
            <person name="Grigoriev I.V."/>
        </authorList>
    </citation>
    <scope>NUCLEOTIDE SEQUENCE [LARGE SCALE GENOMIC DNA]</scope>
    <source>
        <strain evidence="3 4">CCMP1545</strain>
    </source>
</reference>
<evidence type="ECO:0000256" key="2">
    <source>
        <dbReference type="SAM" id="SignalP"/>
    </source>
</evidence>
<proteinExistence type="predicted"/>
<gene>
    <name evidence="3" type="ORF">MICPUCDRAFT_57597</name>
</gene>
<dbReference type="Proteomes" id="UP000001876">
    <property type="component" value="Unassembled WGS sequence"/>
</dbReference>
<dbReference type="EMBL" id="GG663738">
    <property type="protein sequence ID" value="EEH57853.1"/>
    <property type="molecule type" value="Genomic_DNA"/>
</dbReference>
<dbReference type="KEGG" id="mpp:MICPUCDRAFT_57597"/>
<feature type="region of interest" description="Disordered" evidence="1">
    <location>
        <begin position="169"/>
        <end position="188"/>
    </location>
</feature>
<evidence type="ECO:0000256" key="1">
    <source>
        <dbReference type="SAM" id="MobiDB-lite"/>
    </source>
</evidence>
<evidence type="ECO:0000313" key="4">
    <source>
        <dbReference type="Proteomes" id="UP000001876"/>
    </source>
</evidence>
<dbReference type="OrthoDB" id="10550589at2759"/>
<accession>C1MRB7</accession>